<name>A0ABQ1CUR0_STRDI</name>
<dbReference type="InterPro" id="IPR010998">
    <property type="entry name" value="Integrase_recombinase_N"/>
</dbReference>
<comment type="caution">
    <text evidence="8">The sequence shown here is derived from an EMBL/GenBank/DDBJ whole genome shotgun (WGS) entry which is preliminary data.</text>
</comment>
<dbReference type="EMBL" id="BLLN01000005">
    <property type="protein sequence ID" value="GFH74047.1"/>
    <property type="molecule type" value="Genomic_DNA"/>
</dbReference>
<dbReference type="PROSITE" id="PS51900">
    <property type="entry name" value="CB"/>
    <property type="match status" value="1"/>
</dbReference>
<keyword evidence="4" id="KW-0233">DNA recombination</keyword>
<dbReference type="Pfam" id="PF14659">
    <property type="entry name" value="Phage_int_SAM_3"/>
    <property type="match status" value="1"/>
</dbReference>
<dbReference type="InterPro" id="IPR004107">
    <property type="entry name" value="Integrase_SAM-like_N"/>
</dbReference>
<evidence type="ECO:0000256" key="3">
    <source>
        <dbReference type="ARBA" id="ARBA00023125"/>
    </source>
</evidence>
<dbReference type="InterPro" id="IPR044068">
    <property type="entry name" value="CB"/>
</dbReference>
<dbReference type="SUPFAM" id="SSF56349">
    <property type="entry name" value="DNA breaking-rejoining enzymes"/>
    <property type="match status" value="1"/>
</dbReference>
<dbReference type="RefSeq" id="WP_229831701.1">
    <property type="nucleotide sequence ID" value="NZ_BLLN01000005.1"/>
</dbReference>
<keyword evidence="9" id="KW-1185">Reference proteome</keyword>
<protein>
    <submittedName>
        <fullName evidence="8">Prophage phiRv2 integrase</fullName>
    </submittedName>
</protein>
<evidence type="ECO:0000313" key="9">
    <source>
        <dbReference type="Proteomes" id="UP000472710"/>
    </source>
</evidence>
<evidence type="ECO:0000256" key="2">
    <source>
        <dbReference type="ARBA" id="ARBA00022908"/>
    </source>
</evidence>
<dbReference type="Pfam" id="PF00589">
    <property type="entry name" value="Phage_integrase"/>
    <property type="match status" value="1"/>
</dbReference>
<dbReference type="InterPro" id="IPR002104">
    <property type="entry name" value="Integrase_catalytic"/>
</dbReference>
<dbReference type="InterPro" id="IPR050090">
    <property type="entry name" value="Tyrosine_recombinase_XerCD"/>
</dbReference>
<accession>A0ABQ1CUR0</accession>
<organism evidence="8 9">
    <name type="scientific">Streptomyces diastaticus subsp. diastaticus</name>
    <dbReference type="NCBI Taxonomy" id="68040"/>
    <lineage>
        <taxon>Bacteria</taxon>
        <taxon>Bacillati</taxon>
        <taxon>Actinomycetota</taxon>
        <taxon>Actinomycetes</taxon>
        <taxon>Kitasatosporales</taxon>
        <taxon>Streptomycetaceae</taxon>
        <taxon>Streptomyces</taxon>
        <taxon>Streptomyces diastaticus group</taxon>
    </lineage>
</organism>
<dbReference type="PANTHER" id="PTHR30349">
    <property type="entry name" value="PHAGE INTEGRASE-RELATED"/>
    <property type="match status" value="1"/>
</dbReference>
<dbReference type="CDD" id="cd00796">
    <property type="entry name" value="INT_Rci_Hp1_C"/>
    <property type="match status" value="1"/>
</dbReference>
<gene>
    <name evidence="8" type="ORF">Sdia_48150</name>
</gene>
<dbReference type="Proteomes" id="UP000472710">
    <property type="component" value="Unassembled WGS sequence"/>
</dbReference>
<dbReference type="PANTHER" id="PTHR30349:SF64">
    <property type="entry name" value="PROPHAGE INTEGRASE INTD-RELATED"/>
    <property type="match status" value="1"/>
</dbReference>
<dbReference type="InterPro" id="IPR011010">
    <property type="entry name" value="DNA_brk_join_enz"/>
</dbReference>
<dbReference type="PROSITE" id="PS51898">
    <property type="entry name" value="TYR_RECOMBINASE"/>
    <property type="match status" value="1"/>
</dbReference>
<keyword evidence="3 5" id="KW-0238">DNA-binding</keyword>
<feature type="domain" description="Core-binding (CB)" evidence="7">
    <location>
        <begin position="75"/>
        <end position="155"/>
    </location>
</feature>
<dbReference type="Gene3D" id="1.10.443.10">
    <property type="entry name" value="Intergrase catalytic core"/>
    <property type="match status" value="1"/>
</dbReference>
<evidence type="ECO:0000256" key="1">
    <source>
        <dbReference type="ARBA" id="ARBA00008857"/>
    </source>
</evidence>
<dbReference type="InterPro" id="IPR013762">
    <property type="entry name" value="Integrase-like_cat_sf"/>
</dbReference>
<evidence type="ECO:0000256" key="4">
    <source>
        <dbReference type="ARBA" id="ARBA00023172"/>
    </source>
</evidence>
<evidence type="ECO:0000256" key="5">
    <source>
        <dbReference type="PROSITE-ProRule" id="PRU01248"/>
    </source>
</evidence>
<evidence type="ECO:0000259" key="6">
    <source>
        <dbReference type="PROSITE" id="PS51898"/>
    </source>
</evidence>
<dbReference type="Gene3D" id="1.10.150.130">
    <property type="match status" value="1"/>
</dbReference>
<reference evidence="8 9" key="1">
    <citation type="submission" date="2020-02" db="EMBL/GenBank/DDBJ databases">
        <title>Whole genome shotgun sequence of Streptomyces diastaticus subsp. diastaticus NBRC 13412.</title>
        <authorList>
            <person name="Ichikawa N."/>
            <person name="Komaki H."/>
            <person name="Tamura T."/>
        </authorList>
    </citation>
    <scope>NUCLEOTIDE SEQUENCE [LARGE SCALE GENOMIC DNA]</scope>
    <source>
        <strain evidence="8 9">NBRC 13412</strain>
    </source>
</reference>
<keyword evidence="2" id="KW-0229">DNA integration</keyword>
<evidence type="ECO:0000259" key="7">
    <source>
        <dbReference type="PROSITE" id="PS51900"/>
    </source>
</evidence>
<dbReference type="GeneID" id="95073947"/>
<sequence>MNSRPSPDLTASEQRSSTAYLRKLKSGKWQATVRNRAGDRFSESFPLKAQARAWGIALETQFARGGMRDPRAGEIAFREWHDRWWNARIVEPHTLRGDASSIKNHVMPYWADWEMRAITRMDVQSWIRSLVEKGAGPAAIKRAYNLTSSIMRAAVDDDVIAVSPCRSIDLPPIAIKPPQWFTPDQAQSILDGLAPAWRTMCLLGFYTGLRWGELSGLHRHRIDTRRSRLFVVEVNTKSGIKEYPKSSKSRREVPLPPHVLAALERHIHRLDRDAVVFTTITKGRSGRLLADSNWRRQTWWPAVEAAYHFGDDGELQLVPHYPPHSMRHTCASWLVQRGVSLYEVQHLLGHESFQTTQRYAHLQPDAHKAVLGAWERMETPLTIVA</sequence>
<proteinExistence type="inferred from homology"/>
<evidence type="ECO:0000313" key="8">
    <source>
        <dbReference type="EMBL" id="GFH74047.1"/>
    </source>
</evidence>
<comment type="similarity">
    <text evidence="1">Belongs to the 'phage' integrase family.</text>
</comment>
<feature type="domain" description="Tyr recombinase" evidence="6">
    <location>
        <begin position="176"/>
        <end position="372"/>
    </location>
</feature>